<sequence>MPRGTFHTLTGILLENGSCPVLRVEDGGEWRLDIGGRYRSLLGLRVRLHGARSGFDLLDVNCIERI</sequence>
<dbReference type="Pfam" id="PF19135">
    <property type="entry name" value="DUF5818"/>
    <property type="match status" value="1"/>
</dbReference>
<accession>A0ABV9EZN5</accession>
<dbReference type="EMBL" id="JBHSFZ010000028">
    <property type="protein sequence ID" value="MFC4595086.1"/>
    <property type="molecule type" value="Genomic_DNA"/>
</dbReference>
<evidence type="ECO:0000313" key="1">
    <source>
        <dbReference type="EMBL" id="MFC4595086.1"/>
    </source>
</evidence>
<dbReference type="InterPro" id="IPR043856">
    <property type="entry name" value="DUF5818"/>
</dbReference>
<name>A0ABV9EZN5_9SPHN</name>
<comment type="caution">
    <text evidence="1">The sequence shown here is derived from an EMBL/GenBank/DDBJ whole genome shotgun (WGS) entry which is preliminary data.</text>
</comment>
<reference evidence="2" key="1">
    <citation type="journal article" date="2019" name="Int. J. Syst. Evol. Microbiol.">
        <title>The Global Catalogue of Microorganisms (GCM) 10K type strain sequencing project: providing services to taxonomists for standard genome sequencing and annotation.</title>
        <authorList>
            <consortium name="The Broad Institute Genomics Platform"/>
            <consortium name="The Broad Institute Genome Sequencing Center for Infectious Disease"/>
            <person name="Wu L."/>
            <person name="Ma J."/>
        </authorList>
    </citation>
    <scope>NUCLEOTIDE SEQUENCE [LARGE SCALE GENOMIC DNA]</scope>
    <source>
        <strain evidence="2">NBRC 103632</strain>
    </source>
</reference>
<keyword evidence="2" id="KW-1185">Reference proteome</keyword>
<protein>
    <submittedName>
        <fullName evidence="1">DUF5818 domain-containing protein</fullName>
    </submittedName>
</protein>
<gene>
    <name evidence="1" type="ORF">ACFO3E_12925</name>
</gene>
<dbReference type="Proteomes" id="UP001595957">
    <property type="component" value="Unassembled WGS sequence"/>
</dbReference>
<dbReference type="RefSeq" id="WP_380805262.1">
    <property type="nucleotide sequence ID" value="NZ_JBHSFZ010000028.1"/>
</dbReference>
<proteinExistence type="predicted"/>
<organism evidence="1 2">
    <name type="scientific">Sphingobium tyrosinilyticum</name>
    <dbReference type="NCBI Taxonomy" id="2715436"/>
    <lineage>
        <taxon>Bacteria</taxon>
        <taxon>Pseudomonadati</taxon>
        <taxon>Pseudomonadota</taxon>
        <taxon>Alphaproteobacteria</taxon>
        <taxon>Sphingomonadales</taxon>
        <taxon>Sphingomonadaceae</taxon>
        <taxon>Sphingobium</taxon>
    </lineage>
</organism>
<evidence type="ECO:0000313" key="2">
    <source>
        <dbReference type="Proteomes" id="UP001595957"/>
    </source>
</evidence>